<dbReference type="SMART" id="SM00895">
    <property type="entry name" value="FCD"/>
    <property type="match status" value="1"/>
</dbReference>
<proteinExistence type="predicted"/>
<dbReference type="GO" id="GO:0003700">
    <property type="term" value="F:DNA-binding transcription factor activity"/>
    <property type="evidence" value="ECO:0007669"/>
    <property type="project" value="InterPro"/>
</dbReference>
<dbReference type="PANTHER" id="PTHR43537">
    <property type="entry name" value="TRANSCRIPTIONAL REGULATOR, GNTR FAMILY"/>
    <property type="match status" value="1"/>
</dbReference>
<dbReference type="InterPro" id="IPR036390">
    <property type="entry name" value="WH_DNA-bd_sf"/>
</dbReference>
<gene>
    <name evidence="5" type="ORF">ABVK50_18490</name>
</gene>
<dbReference type="RefSeq" id="WP_353645184.1">
    <property type="nucleotide sequence ID" value="NZ_CP159253.1"/>
</dbReference>
<dbReference type="Gene3D" id="1.10.10.10">
    <property type="entry name" value="Winged helix-like DNA-binding domain superfamily/Winged helix DNA-binding domain"/>
    <property type="match status" value="1"/>
</dbReference>
<dbReference type="AlphaFoldDB" id="A0AAU8CLW0"/>
<dbReference type="Pfam" id="PF00392">
    <property type="entry name" value="GntR"/>
    <property type="match status" value="1"/>
</dbReference>
<evidence type="ECO:0000256" key="1">
    <source>
        <dbReference type="ARBA" id="ARBA00023015"/>
    </source>
</evidence>
<dbReference type="PANTHER" id="PTHR43537:SF20">
    <property type="entry name" value="HTH-TYPE TRANSCRIPTIONAL REPRESSOR GLAR"/>
    <property type="match status" value="1"/>
</dbReference>
<keyword evidence="1" id="KW-0805">Transcription regulation</keyword>
<keyword evidence="3" id="KW-0804">Transcription</keyword>
<dbReference type="GO" id="GO:0003677">
    <property type="term" value="F:DNA binding"/>
    <property type="evidence" value="ECO:0007669"/>
    <property type="project" value="UniProtKB-KW"/>
</dbReference>
<feature type="domain" description="HTH gntR-type" evidence="4">
    <location>
        <begin position="56"/>
        <end position="123"/>
    </location>
</feature>
<evidence type="ECO:0000259" key="4">
    <source>
        <dbReference type="PROSITE" id="PS50949"/>
    </source>
</evidence>
<keyword evidence="2" id="KW-0238">DNA-binding</keyword>
<dbReference type="SUPFAM" id="SSF48008">
    <property type="entry name" value="GntR ligand-binding domain-like"/>
    <property type="match status" value="1"/>
</dbReference>
<dbReference type="SUPFAM" id="SSF46785">
    <property type="entry name" value="Winged helix' DNA-binding domain"/>
    <property type="match status" value="1"/>
</dbReference>
<organism evidence="5">
    <name type="scientific">Mesorhizobium sp. WSM2240</name>
    <dbReference type="NCBI Taxonomy" id="3228851"/>
    <lineage>
        <taxon>Bacteria</taxon>
        <taxon>Pseudomonadati</taxon>
        <taxon>Pseudomonadota</taxon>
        <taxon>Alphaproteobacteria</taxon>
        <taxon>Hyphomicrobiales</taxon>
        <taxon>Phyllobacteriaceae</taxon>
        <taxon>Mesorhizobium</taxon>
    </lineage>
</organism>
<evidence type="ECO:0000256" key="2">
    <source>
        <dbReference type="ARBA" id="ARBA00023125"/>
    </source>
</evidence>
<evidence type="ECO:0000313" key="5">
    <source>
        <dbReference type="EMBL" id="XCG47264.1"/>
    </source>
</evidence>
<dbReference type="InterPro" id="IPR000524">
    <property type="entry name" value="Tscrpt_reg_HTH_GntR"/>
</dbReference>
<dbReference type="Gene3D" id="1.20.120.530">
    <property type="entry name" value="GntR ligand-binding domain-like"/>
    <property type="match status" value="1"/>
</dbReference>
<sequence>MKGLISPRIDAINKNRFFFLLWVFPLYIALQPRHYRPRKDAPMLALDFNAKSAGKPTIAGQIEAQLRHDILHGILAPGGKLNLDKLRISMDVGLSPLREAVTRLVTEGLIEAEAQRGYTVAPISVANLDEVCALRLELEPYALRKSIENGGLEWEAAVMGALHRLNKTDRVPGDPVSLANWEAANNAFHLTLIERCDMPLLIKMYKSLVSMNDRYRHIYLRAVAVQRDVIDEHTAIAQAAVERRADDAAALLARHIERSTSNLRLLISDDLPAAPL</sequence>
<evidence type="ECO:0000256" key="3">
    <source>
        <dbReference type="ARBA" id="ARBA00023163"/>
    </source>
</evidence>
<dbReference type="InterPro" id="IPR011711">
    <property type="entry name" value="GntR_C"/>
</dbReference>
<accession>A0AAU8CLW0</accession>
<dbReference type="InterPro" id="IPR008920">
    <property type="entry name" value="TF_FadR/GntR_C"/>
</dbReference>
<protein>
    <submittedName>
        <fullName evidence="5">GntR family transcriptional regulator</fullName>
    </submittedName>
</protein>
<dbReference type="EMBL" id="CP159253">
    <property type="protein sequence ID" value="XCG47264.1"/>
    <property type="molecule type" value="Genomic_DNA"/>
</dbReference>
<dbReference type="Pfam" id="PF07729">
    <property type="entry name" value="FCD"/>
    <property type="match status" value="1"/>
</dbReference>
<dbReference type="InterPro" id="IPR036388">
    <property type="entry name" value="WH-like_DNA-bd_sf"/>
</dbReference>
<dbReference type="SMART" id="SM00345">
    <property type="entry name" value="HTH_GNTR"/>
    <property type="match status" value="1"/>
</dbReference>
<reference evidence="5" key="1">
    <citation type="submission" date="2024-06" db="EMBL/GenBank/DDBJ databases">
        <title>Mesorhizobium karijinii sp. nov., a symbiont of the iconic Swainsona formosa from arid Australia.</title>
        <authorList>
            <person name="Hill Y.J."/>
            <person name="Watkin E.L.J."/>
            <person name="O'Hara G.W."/>
            <person name="Terpolilli J."/>
            <person name="Tye M.L."/>
            <person name="Kohlmeier M.G."/>
        </authorList>
    </citation>
    <scope>NUCLEOTIDE SEQUENCE</scope>
    <source>
        <strain evidence="5">WSM2240</strain>
    </source>
</reference>
<dbReference type="PROSITE" id="PS50949">
    <property type="entry name" value="HTH_GNTR"/>
    <property type="match status" value="1"/>
</dbReference>
<name>A0AAU8CLW0_9HYPH</name>